<protein>
    <submittedName>
        <fullName evidence="1">Uncharacterized protein</fullName>
    </submittedName>
</protein>
<sequence>MSIPLQVSSSKFPNNAWKLTQLVQFLVVHYSPLTLLATSIRSLKRGLMNIFSKMYNPLNLSLLFEG</sequence>
<dbReference type="AlphaFoldDB" id="T1GFP8"/>
<dbReference type="Proteomes" id="UP000015102">
    <property type="component" value="Unassembled WGS sequence"/>
</dbReference>
<name>T1GFP8_MEGSC</name>
<evidence type="ECO:0000313" key="1">
    <source>
        <dbReference type="EnsemblMetazoa" id="MESCA002195-PA"/>
    </source>
</evidence>
<keyword evidence="2" id="KW-1185">Reference proteome</keyword>
<proteinExistence type="predicted"/>
<reference evidence="1" key="2">
    <citation type="submission" date="2015-06" db="UniProtKB">
        <authorList>
            <consortium name="EnsemblMetazoa"/>
        </authorList>
    </citation>
    <scope>IDENTIFICATION</scope>
</reference>
<reference evidence="2" key="1">
    <citation type="submission" date="2013-02" db="EMBL/GenBank/DDBJ databases">
        <authorList>
            <person name="Hughes D."/>
        </authorList>
    </citation>
    <scope>NUCLEOTIDE SEQUENCE</scope>
    <source>
        <strain>Durham</strain>
        <strain evidence="2">NC isolate 2 -- Noor lab</strain>
    </source>
</reference>
<dbReference type="EMBL" id="CAQQ02133909">
    <property type="status" value="NOT_ANNOTATED_CDS"/>
    <property type="molecule type" value="Genomic_DNA"/>
</dbReference>
<dbReference type="EMBL" id="CAQQ02133910">
    <property type="status" value="NOT_ANNOTATED_CDS"/>
    <property type="molecule type" value="Genomic_DNA"/>
</dbReference>
<evidence type="ECO:0000313" key="2">
    <source>
        <dbReference type="Proteomes" id="UP000015102"/>
    </source>
</evidence>
<dbReference type="HOGENOM" id="CLU_2834069_0_0_1"/>
<dbReference type="EMBL" id="CAQQ02133908">
    <property type="status" value="NOT_ANNOTATED_CDS"/>
    <property type="molecule type" value="Genomic_DNA"/>
</dbReference>
<accession>T1GFP8</accession>
<organism evidence="1 2">
    <name type="scientific">Megaselia scalaris</name>
    <name type="common">Humpbacked fly</name>
    <name type="synonym">Phora scalaris</name>
    <dbReference type="NCBI Taxonomy" id="36166"/>
    <lineage>
        <taxon>Eukaryota</taxon>
        <taxon>Metazoa</taxon>
        <taxon>Ecdysozoa</taxon>
        <taxon>Arthropoda</taxon>
        <taxon>Hexapoda</taxon>
        <taxon>Insecta</taxon>
        <taxon>Pterygota</taxon>
        <taxon>Neoptera</taxon>
        <taxon>Endopterygota</taxon>
        <taxon>Diptera</taxon>
        <taxon>Brachycera</taxon>
        <taxon>Muscomorpha</taxon>
        <taxon>Platypezoidea</taxon>
        <taxon>Phoridae</taxon>
        <taxon>Megaseliini</taxon>
        <taxon>Megaselia</taxon>
    </lineage>
</organism>
<dbReference type="EnsemblMetazoa" id="MESCA002195-RA">
    <property type="protein sequence ID" value="MESCA002195-PA"/>
    <property type="gene ID" value="MESCA002195"/>
</dbReference>